<evidence type="ECO:0000256" key="2">
    <source>
        <dbReference type="ARBA" id="ARBA00022729"/>
    </source>
</evidence>
<keyword evidence="3" id="KW-0472">Membrane</keyword>
<gene>
    <name evidence="7" type="ORF">GCM10023220_14060</name>
</gene>
<evidence type="ECO:0000256" key="6">
    <source>
        <dbReference type="SAM" id="SignalP"/>
    </source>
</evidence>
<accession>A0ABP9B555</accession>
<evidence type="ECO:0000256" key="5">
    <source>
        <dbReference type="ARBA" id="ARBA00023288"/>
    </source>
</evidence>
<keyword evidence="8" id="KW-1185">Reference proteome</keyword>
<comment type="caution">
    <text evidence="7">The sequence shown here is derived from an EMBL/GenBank/DDBJ whole genome shotgun (WGS) entry which is preliminary data.</text>
</comment>
<evidence type="ECO:0000313" key="8">
    <source>
        <dbReference type="Proteomes" id="UP001501265"/>
    </source>
</evidence>
<dbReference type="PANTHER" id="PTHR43649:SF33">
    <property type="entry name" value="POLYGALACTURONAN_RHAMNOGALACTURONAN-BINDING PROTEIN YTCQ"/>
    <property type="match status" value="1"/>
</dbReference>
<dbReference type="SUPFAM" id="SSF53850">
    <property type="entry name" value="Periplasmic binding protein-like II"/>
    <property type="match status" value="1"/>
</dbReference>
<reference evidence="8" key="1">
    <citation type="journal article" date="2019" name="Int. J. Syst. Evol. Microbiol.">
        <title>The Global Catalogue of Microorganisms (GCM) 10K type strain sequencing project: providing services to taxonomists for standard genome sequencing and annotation.</title>
        <authorList>
            <consortium name="The Broad Institute Genomics Platform"/>
            <consortium name="The Broad Institute Genome Sequencing Center for Infectious Disease"/>
            <person name="Wu L."/>
            <person name="Ma J."/>
        </authorList>
    </citation>
    <scope>NUCLEOTIDE SEQUENCE [LARGE SCALE GENOMIC DNA]</scope>
    <source>
        <strain evidence="8">JCM 18081</strain>
    </source>
</reference>
<dbReference type="InterPro" id="IPR006059">
    <property type="entry name" value="SBP"/>
</dbReference>
<keyword evidence="1" id="KW-1003">Cell membrane</keyword>
<evidence type="ECO:0000256" key="4">
    <source>
        <dbReference type="ARBA" id="ARBA00023139"/>
    </source>
</evidence>
<feature type="signal peptide" evidence="6">
    <location>
        <begin position="1"/>
        <end position="25"/>
    </location>
</feature>
<organism evidence="7 8">
    <name type="scientific">Streptomyces ziwulingensis</name>
    <dbReference type="NCBI Taxonomy" id="1045501"/>
    <lineage>
        <taxon>Bacteria</taxon>
        <taxon>Bacillati</taxon>
        <taxon>Actinomycetota</taxon>
        <taxon>Actinomycetes</taxon>
        <taxon>Kitasatosporales</taxon>
        <taxon>Streptomycetaceae</taxon>
        <taxon>Streptomyces</taxon>
    </lineage>
</organism>
<name>A0ABP9B555_9ACTN</name>
<dbReference type="Pfam" id="PF01547">
    <property type="entry name" value="SBP_bac_1"/>
    <property type="match status" value="1"/>
</dbReference>
<dbReference type="PANTHER" id="PTHR43649">
    <property type="entry name" value="ARABINOSE-BINDING PROTEIN-RELATED"/>
    <property type="match status" value="1"/>
</dbReference>
<evidence type="ECO:0000256" key="3">
    <source>
        <dbReference type="ARBA" id="ARBA00023136"/>
    </source>
</evidence>
<dbReference type="Proteomes" id="UP001501265">
    <property type="component" value="Unassembled WGS sequence"/>
</dbReference>
<proteinExistence type="predicted"/>
<keyword evidence="2 6" id="KW-0732">Signal</keyword>
<dbReference type="Gene3D" id="3.40.190.10">
    <property type="entry name" value="Periplasmic binding protein-like II"/>
    <property type="match status" value="1"/>
</dbReference>
<dbReference type="PROSITE" id="PS51257">
    <property type="entry name" value="PROKAR_LIPOPROTEIN"/>
    <property type="match status" value="1"/>
</dbReference>
<keyword evidence="4" id="KW-0564">Palmitate</keyword>
<dbReference type="EMBL" id="BAABIG010000013">
    <property type="protein sequence ID" value="GAA4790117.1"/>
    <property type="molecule type" value="Genomic_DNA"/>
</dbReference>
<evidence type="ECO:0000313" key="7">
    <source>
        <dbReference type="EMBL" id="GAA4790117.1"/>
    </source>
</evidence>
<protein>
    <submittedName>
        <fullName evidence="7">Sugar ABC transporter substrate-binding protein</fullName>
    </submittedName>
</protein>
<dbReference type="InterPro" id="IPR050490">
    <property type="entry name" value="Bact_solute-bd_prot1"/>
</dbReference>
<evidence type="ECO:0000256" key="1">
    <source>
        <dbReference type="ARBA" id="ARBA00022475"/>
    </source>
</evidence>
<sequence>MKHVPRSSRLAVTAALGCLALLATACGGGDGDTSGASDGGPVTLTMWSWMVGTGSAVEKFNATHDDIQVDFTEITAGTDGYSKIDSAVEAGNAPDVVGMEYAMLPEFAGQGNLEDLTEYSGELVETFPDGLRSLVTPGGHTWGVPFDVTPQLLYYRTDLFARAGVEAPTTWAEFAKAAEKIKAADGDVRIANAAKGGDIPFVNGLAWQAGSQGFGVKGDAWTVDVDDAPARKVAAFWDKLVRDDLVLNDPAWSEEEGTARKKSRVAAFVGAPWSGAGLISQTPEQRGKWAVAPLPTWDGEPATGTWGGTSFAVPKGSEHIAAAAEFIEWLTTDPAAMKARLADAEAPSSVLPADPGLQKVAAAEFAEASGDYFADDLYEVAAAQVDTIVPGWTWGPVQGSVNEAFESAVAQGGWSAGFSAAQRAALKALDDRGLKTTTD</sequence>
<feature type="chain" id="PRO_5047482318" evidence="6">
    <location>
        <begin position="26"/>
        <end position="439"/>
    </location>
</feature>
<keyword evidence="5" id="KW-0449">Lipoprotein</keyword>
<dbReference type="RefSeq" id="WP_345618046.1">
    <property type="nucleotide sequence ID" value="NZ_BAABIG010000013.1"/>
</dbReference>
<dbReference type="CDD" id="cd13585">
    <property type="entry name" value="PBP2_TMBP_like"/>
    <property type="match status" value="1"/>
</dbReference>